<dbReference type="InterPro" id="IPR013078">
    <property type="entry name" value="His_Pase_superF_clade-1"/>
</dbReference>
<dbReference type="PANTHER" id="PTHR48100">
    <property type="entry name" value="BROAD-SPECIFICITY PHOSPHATASE YOR283W-RELATED"/>
    <property type="match status" value="1"/>
</dbReference>
<comment type="caution">
    <text evidence="1">The sequence shown here is derived from an EMBL/GenBank/DDBJ whole genome shotgun (WGS) entry which is preliminary data.</text>
</comment>
<organism evidence="1 2">
    <name type="scientific">Kineosporia mesophila</name>
    <dbReference type="NCBI Taxonomy" id="566012"/>
    <lineage>
        <taxon>Bacteria</taxon>
        <taxon>Bacillati</taxon>
        <taxon>Actinomycetota</taxon>
        <taxon>Actinomycetes</taxon>
        <taxon>Kineosporiales</taxon>
        <taxon>Kineosporiaceae</taxon>
        <taxon>Kineosporia</taxon>
    </lineage>
</organism>
<dbReference type="PROSITE" id="PS00175">
    <property type="entry name" value="PG_MUTASE"/>
    <property type="match status" value="1"/>
</dbReference>
<evidence type="ECO:0000313" key="1">
    <source>
        <dbReference type="EMBL" id="GAA3641432.1"/>
    </source>
</evidence>
<dbReference type="PANTHER" id="PTHR48100:SF58">
    <property type="entry name" value="PE-PGRS FAMILY PROTEIN PE_PGRS11"/>
    <property type="match status" value="1"/>
</dbReference>
<gene>
    <name evidence="1" type="ORF">GCM10022223_70880</name>
</gene>
<name>A0ABP7AWC7_9ACTN</name>
<dbReference type="InterPro" id="IPR050275">
    <property type="entry name" value="PGM_Phosphatase"/>
</dbReference>
<proteinExistence type="predicted"/>
<dbReference type="InterPro" id="IPR001345">
    <property type="entry name" value="PG/BPGM_mutase_AS"/>
</dbReference>
<evidence type="ECO:0000313" key="2">
    <source>
        <dbReference type="Proteomes" id="UP001501074"/>
    </source>
</evidence>
<dbReference type="Proteomes" id="UP001501074">
    <property type="component" value="Unassembled WGS sequence"/>
</dbReference>
<dbReference type="SUPFAM" id="SSF53254">
    <property type="entry name" value="Phosphoglycerate mutase-like"/>
    <property type="match status" value="1"/>
</dbReference>
<dbReference type="EMBL" id="BAAAZO010000014">
    <property type="protein sequence ID" value="GAA3641432.1"/>
    <property type="molecule type" value="Genomic_DNA"/>
</dbReference>
<accession>A0ABP7AWC7</accession>
<dbReference type="Gene3D" id="3.40.50.1240">
    <property type="entry name" value="Phosphoglycerate mutase-like"/>
    <property type="match status" value="1"/>
</dbReference>
<dbReference type="CDD" id="cd07067">
    <property type="entry name" value="HP_PGM_like"/>
    <property type="match status" value="1"/>
</dbReference>
<dbReference type="InterPro" id="IPR029033">
    <property type="entry name" value="His_PPase_superfam"/>
</dbReference>
<keyword evidence="2" id="KW-1185">Reference proteome</keyword>
<reference evidence="2" key="1">
    <citation type="journal article" date="2019" name="Int. J. Syst. Evol. Microbiol.">
        <title>The Global Catalogue of Microorganisms (GCM) 10K type strain sequencing project: providing services to taxonomists for standard genome sequencing and annotation.</title>
        <authorList>
            <consortium name="The Broad Institute Genomics Platform"/>
            <consortium name="The Broad Institute Genome Sequencing Center for Infectious Disease"/>
            <person name="Wu L."/>
            <person name="Ma J."/>
        </authorList>
    </citation>
    <scope>NUCLEOTIDE SEQUENCE [LARGE SCALE GENOMIC DNA]</scope>
    <source>
        <strain evidence="2">JCM 16902</strain>
    </source>
</reference>
<sequence>MEARTESPHRNGIRMRLLLIRHGQTHSNVIGALDTARPGADLTDLGHEQAELLVERLKDESIDALHATTLVRTQQTVAPLAKARGLEVAIHDGIREWDAGDLEMKSDDESVNLYVKITMSWAAGNTGVQMPGGPTGDEALARFDRAIGEIAATGVECAAVVSHGSAIRTWVAMRATDVDGAYTAAHPLLNTQVVKLVGDPQNGWQVEEWGW</sequence>
<dbReference type="Pfam" id="PF00300">
    <property type="entry name" value="His_Phos_1"/>
    <property type="match status" value="1"/>
</dbReference>
<dbReference type="SMART" id="SM00855">
    <property type="entry name" value="PGAM"/>
    <property type="match status" value="1"/>
</dbReference>
<protein>
    <submittedName>
        <fullName evidence="1">Histidine phosphatase family protein</fullName>
    </submittedName>
</protein>